<evidence type="ECO:0000256" key="1">
    <source>
        <dbReference type="SAM" id="SignalP"/>
    </source>
</evidence>
<accession>A0ABU1AZJ0</accession>
<keyword evidence="3" id="KW-1185">Reference proteome</keyword>
<keyword evidence="1" id="KW-0732">Signal</keyword>
<feature type="signal peptide" evidence="1">
    <location>
        <begin position="1"/>
        <end position="17"/>
    </location>
</feature>
<protein>
    <recommendedName>
        <fullName evidence="4">Lipoprotein</fullName>
    </recommendedName>
</protein>
<evidence type="ECO:0008006" key="4">
    <source>
        <dbReference type="Google" id="ProtNLM"/>
    </source>
</evidence>
<dbReference type="EMBL" id="JARXHW010000082">
    <property type="protein sequence ID" value="MDQ8209538.1"/>
    <property type="molecule type" value="Genomic_DNA"/>
</dbReference>
<name>A0ABU1AZJ0_9BACT</name>
<comment type="caution">
    <text evidence="2">The sequence shown here is derived from an EMBL/GenBank/DDBJ whole genome shotgun (WGS) entry which is preliminary data.</text>
</comment>
<gene>
    <name evidence="2" type="ORF">QEH52_18580</name>
</gene>
<evidence type="ECO:0000313" key="3">
    <source>
        <dbReference type="Proteomes" id="UP001225316"/>
    </source>
</evidence>
<dbReference type="Proteomes" id="UP001225316">
    <property type="component" value="Unassembled WGS sequence"/>
</dbReference>
<sequence length="153" mass="17590">MKKLILLLVIISTSCFAAEIKVSELDEAKSERREKAFENWIPIAEMQVQFEALTSEGRFPVYSERDGGKVREIFIDQPTGLTFWAWTGMSEKELLTKHEKYLGEGFVILSLGLLPEEGKVPRYWGIWVNESLERKVMRDLKHLGISQASIEID</sequence>
<organism evidence="2 3">
    <name type="scientific">Thalassobacterium maritimum</name>
    <dbReference type="NCBI Taxonomy" id="3041265"/>
    <lineage>
        <taxon>Bacteria</taxon>
        <taxon>Pseudomonadati</taxon>
        <taxon>Verrucomicrobiota</taxon>
        <taxon>Opitutia</taxon>
        <taxon>Puniceicoccales</taxon>
        <taxon>Coraliomargaritaceae</taxon>
        <taxon>Thalassobacterium</taxon>
    </lineage>
</organism>
<proteinExistence type="predicted"/>
<reference evidence="2 3" key="1">
    <citation type="submission" date="2023-04" db="EMBL/GenBank/DDBJ databases">
        <title>A novel bacteria isolated from coastal sediment.</title>
        <authorList>
            <person name="Liu X.-J."/>
            <person name="Du Z.-J."/>
        </authorList>
    </citation>
    <scope>NUCLEOTIDE SEQUENCE [LARGE SCALE GENOMIC DNA]</scope>
    <source>
        <strain evidence="2 3">SDUM461003</strain>
    </source>
</reference>
<evidence type="ECO:0000313" key="2">
    <source>
        <dbReference type="EMBL" id="MDQ8209538.1"/>
    </source>
</evidence>
<dbReference type="RefSeq" id="WP_308952455.1">
    <property type="nucleotide sequence ID" value="NZ_JARXHW010000082.1"/>
</dbReference>
<feature type="chain" id="PRO_5045566716" description="Lipoprotein" evidence="1">
    <location>
        <begin position="18"/>
        <end position="153"/>
    </location>
</feature>
<dbReference type="PROSITE" id="PS51257">
    <property type="entry name" value="PROKAR_LIPOPROTEIN"/>
    <property type="match status" value="1"/>
</dbReference>